<dbReference type="GeneTree" id="ENSGT00940000163234"/>
<dbReference type="AlphaFoldDB" id="A0A3Q0RIK7"/>
<dbReference type="GO" id="GO:0042910">
    <property type="term" value="F:xenobiotic transmembrane transporter activity"/>
    <property type="evidence" value="ECO:0007669"/>
    <property type="project" value="InterPro"/>
</dbReference>
<reference evidence="3" key="2">
    <citation type="submission" date="2025-09" db="UniProtKB">
        <authorList>
            <consortium name="Ensembl"/>
        </authorList>
    </citation>
    <scope>IDENTIFICATION</scope>
</reference>
<feature type="transmembrane region" description="Helical" evidence="2">
    <location>
        <begin position="42"/>
        <end position="64"/>
    </location>
</feature>
<keyword evidence="2" id="KW-1133">Transmembrane helix</keyword>
<feature type="transmembrane region" description="Helical" evidence="2">
    <location>
        <begin position="174"/>
        <end position="192"/>
    </location>
</feature>
<dbReference type="PANTHER" id="PTHR11206">
    <property type="entry name" value="MULTIDRUG RESISTANCE PROTEIN"/>
    <property type="match status" value="1"/>
</dbReference>
<sequence>MDTGVGVESAPIASWRECFVIQRVRMLVPVGFKSEIKELSKLSLPMISLLMNFSVSFVSTIFCGHLGKTELAGVSLAIAVINVTGVSVGFGLTSACDTLVSQTFGSGNLLKIGVILQRAILILLLACFPCWAILINTEPILLAVRQEPEVARLCQMYVKIFMPALPVSMKSMRYLIIFLLYIVGKLMMSYIWSVTSVLPN</sequence>
<keyword evidence="4" id="KW-1185">Reference proteome</keyword>
<feature type="transmembrane region" description="Helical" evidence="2">
    <location>
        <begin position="71"/>
        <end position="92"/>
    </location>
</feature>
<name>A0A3Q0RIK7_AMPCI</name>
<reference evidence="3" key="1">
    <citation type="submission" date="2025-08" db="UniProtKB">
        <authorList>
            <consortium name="Ensembl"/>
        </authorList>
    </citation>
    <scope>IDENTIFICATION</scope>
</reference>
<feature type="transmembrane region" description="Helical" evidence="2">
    <location>
        <begin position="112"/>
        <end position="135"/>
    </location>
</feature>
<protein>
    <submittedName>
        <fullName evidence="3">Solute carrier family 47 member 3</fullName>
    </submittedName>
</protein>
<dbReference type="GO" id="GO:0015297">
    <property type="term" value="F:antiporter activity"/>
    <property type="evidence" value="ECO:0007669"/>
    <property type="project" value="InterPro"/>
</dbReference>
<dbReference type="Ensembl" id="ENSACIT00000009950.1">
    <property type="protein sequence ID" value="ENSACIP00000009663.1"/>
    <property type="gene ID" value="ENSACIG00000007565.1"/>
</dbReference>
<evidence type="ECO:0000313" key="4">
    <source>
        <dbReference type="Proteomes" id="UP000261340"/>
    </source>
</evidence>
<evidence type="ECO:0000256" key="2">
    <source>
        <dbReference type="SAM" id="Phobius"/>
    </source>
</evidence>
<keyword evidence="2" id="KW-0812">Transmembrane</keyword>
<evidence type="ECO:0000256" key="1">
    <source>
        <dbReference type="ARBA" id="ARBA00010199"/>
    </source>
</evidence>
<evidence type="ECO:0000313" key="3">
    <source>
        <dbReference type="Ensembl" id="ENSACIP00000009663.1"/>
    </source>
</evidence>
<proteinExistence type="inferred from homology"/>
<dbReference type="GO" id="GO:0016020">
    <property type="term" value="C:membrane"/>
    <property type="evidence" value="ECO:0007669"/>
    <property type="project" value="InterPro"/>
</dbReference>
<organism evidence="3 4">
    <name type="scientific">Amphilophus citrinellus</name>
    <name type="common">Midas cichlid</name>
    <name type="synonym">Cichlasoma citrinellum</name>
    <dbReference type="NCBI Taxonomy" id="61819"/>
    <lineage>
        <taxon>Eukaryota</taxon>
        <taxon>Metazoa</taxon>
        <taxon>Chordata</taxon>
        <taxon>Craniata</taxon>
        <taxon>Vertebrata</taxon>
        <taxon>Euteleostomi</taxon>
        <taxon>Actinopterygii</taxon>
        <taxon>Neopterygii</taxon>
        <taxon>Teleostei</taxon>
        <taxon>Neoteleostei</taxon>
        <taxon>Acanthomorphata</taxon>
        <taxon>Ovalentaria</taxon>
        <taxon>Cichlomorphae</taxon>
        <taxon>Cichliformes</taxon>
        <taxon>Cichlidae</taxon>
        <taxon>New World cichlids</taxon>
        <taxon>Cichlasomatinae</taxon>
        <taxon>Heroini</taxon>
        <taxon>Amphilophus</taxon>
    </lineage>
</organism>
<dbReference type="Proteomes" id="UP000261340">
    <property type="component" value="Unplaced"/>
</dbReference>
<keyword evidence="2" id="KW-0472">Membrane</keyword>
<comment type="similarity">
    <text evidence="1">Belongs to the multi antimicrobial extrusion (MATE) (TC 2.A.66.1) family.</text>
</comment>
<accession>A0A3Q0RIK7</accession>
<dbReference type="InterPro" id="IPR002528">
    <property type="entry name" value="MATE_fam"/>
</dbReference>
<dbReference type="Pfam" id="PF01554">
    <property type="entry name" value="MatE"/>
    <property type="match status" value="1"/>
</dbReference>